<sequence>IYRDPSSDHGEDWLRRHYAESPGH</sequence>
<dbReference type="EMBL" id="UINC01087894">
    <property type="protein sequence ID" value="SVC37653.1"/>
    <property type="molecule type" value="Genomic_DNA"/>
</dbReference>
<dbReference type="AlphaFoldDB" id="A0A382LMW1"/>
<evidence type="ECO:0000313" key="2">
    <source>
        <dbReference type="EMBL" id="SVC37653.1"/>
    </source>
</evidence>
<evidence type="ECO:0000256" key="1">
    <source>
        <dbReference type="SAM" id="MobiDB-lite"/>
    </source>
</evidence>
<name>A0A382LMW1_9ZZZZ</name>
<accession>A0A382LMW1</accession>
<feature type="non-terminal residue" evidence="2">
    <location>
        <position position="1"/>
    </location>
</feature>
<gene>
    <name evidence="2" type="ORF">METZ01_LOCUS290507</name>
</gene>
<proteinExistence type="predicted"/>
<feature type="region of interest" description="Disordered" evidence="1">
    <location>
        <begin position="1"/>
        <end position="24"/>
    </location>
</feature>
<protein>
    <submittedName>
        <fullName evidence="2">Uncharacterized protein</fullName>
    </submittedName>
</protein>
<reference evidence="2" key="1">
    <citation type="submission" date="2018-05" db="EMBL/GenBank/DDBJ databases">
        <authorList>
            <person name="Lanie J.A."/>
            <person name="Ng W.-L."/>
            <person name="Kazmierczak K.M."/>
            <person name="Andrzejewski T.M."/>
            <person name="Davidsen T.M."/>
            <person name="Wayne K.J."/>
            <person name="Tettelin H."/>
            <person name="Glass J.I."/>
            <person name="Rusch D."/>
            <person name="Podicherti R."/>
            <person name="Tsui H.-C.T."/>
            <person name="Winkler M.E."/>
        </authorList>
    </citation>
    <scope>NUCLEOTIDE SEQUENCE</scope>
</reference>
<organism evidence="2">
    <name type="scientific">marine metagenome</name>
    <dbReference type="NCBI Taxonomy" id="408172"/>
    <lineage>
        <taxon>unclassified sequences</taxon>
        <taxon>metagenomes</taxon>
        <taxon>ecological metagenomes</taxon>
    </lineage>
</organism>